<proteinExistence type="predicted"/>
<dbReference type="eggNOG" id="ENOG5033G3V">
    <property type="taxonomic scope" value="Bacteria"/>
</dbReference>
<accession>D6ZAH5</accession>
<dbReference type="KEGG" id="srt:Srot_0230"/>
<dbReference type="Proteomes" id="UP000002247">
    <property type="component" value="Chromosome"/>
</dbReference>
<gene>
    <name evidence="2" type="ordered locus">Srot_0230</name>
</gene>
<dbReference type="HOGENOM" id="CLU_135591_1_0_11"/>
<evidence type="ECO:0000256" key="1">
    <source>
        <dbReference type="SAM" id="Phobius"/>
    </source>
</evidence>
<keyword evidence="1" id="KW-0472">Membrane</keyword>
<sequence>MGADDVEKLRLVLAPVPYDTVWLVLAALLVAAAAGCLVGIFVWTLPVERLRRVPVLREITLRRLKRAFSRSIDATAARHRRGEISSRAAHGSISRGMRVFLQLWTGEPAGKMVLAEFAESPLAGASGALETLYPGQFAPQEQPDVERAAAAAKEVIAGWR</sequence>
<feature type="transmembrane region" description="Helical" evidence="1">
    <location>
        <begin position="20"/>
        <end position="43"/>
    </location>
</feature>
<dbReference type="STRING" id="640132.Srot_0230"/>
<name>D6ZAH5_SEGRD</name>
<dbReference type="EMBL" id="CP001958">
    <property type="protein sequence ID" value="ADG96717.1"/>
    <property type="molecule type" value="Genomic_DNA"/>
</dbReference>
<keyword evidence="1" id="KW-0812">Transmembrane</keyword>
<dbReference type="OrthoDB" id="5079845at2"/>
<evidence type="ECO:0000313" key="3">
    <source>
        <dbReference type="Proteomes" id="UP000002247"/>
    </source>
</evidence>
<keyword evidence="3" id="KW-1185">Reference proteome</keyword>
<organism evidence="2 3">
    <name type="scientific">Segniliparus rotundus (strain ATCC BAA-972 / CDC 1076 / CIP 108378 / DSM 44985 / JCM 13578)</name>
    <dbReference type="NCBI Taxonomy" id="640132"/>
    <lineage>
        <taxon>Bacteria</taxon>
        <taxon>Bacillati</taxon>
        <taxon>Actinomycetota</taxon>
        <taxon>Actinomycetes</taxon>
        <taxon>Mycobacteriales</taxon>
        <taxon>Segniliparaceae</taxon>
        <taxon>Segniliparus</taxon>
    </lineage>
</organism>
<keyword evidence="1" id="KW-1133">Transmembrane helix</keyword>
<evidence type="ECO:0000313" key="2">
    <source>
        <dbReference type="EMBL" id="ADG96717.1"/>
    </source>
</evidence>
<dbReference type="RefSeq" id="WP_013137173.1">
    <property type="nucleotide sequence ID" value="NC_014168.1"/>
</dbReference>
<dbReference type="AlphaFoldDB" id="D6ZAH5"/>
<protein>
    <submittedName>
        <fullName evidence="2">Uncharacterized protein</fullName>
    </submittedName>
</protein>
<reference evidence="2 3" key="1">
    <citation type="journal article" date="2010" name="Stand. Genomic Sci.">
        <title>Complete genome sequence of Segniliparus rotundus type strain (CDC 1076).</title>
        <authorList>
            <person name="Sikorski J."/>
            <person name="Lapidus A."/>
            <person name="Copeland A."/>
            <person name="Misra M."/>
            <person name="Glavina Del Rio T."/>
            <person name="Nolan M."/>
            <person name="Lucas S."/>
            <person name="Chen F."/>
            <person name="Tice H."/>
            <person name="Cheng J.F."/>
            <person name="Jando M."/>
            <person name="Schneider S."/>
            <person name="Bruce D."/>
            <person name="Goodwin L."/>
            <person name="Pitluck S."/>
            <person name="Liolios K."/>
            <person name="Mikhailova N."/>
            <person name="Pati A."/>
            <person name="Ivanova N."/>
            <person name="Mavromatis K."/>
            <person name="Chen A."/>
            <person name="Palaniappan K."/>
            <person name="Chertkov O."/>
            <person name="Land M."/>
            <person name="Hauser L."/>
            <person name="Chang Y.J."/>
            <person name="Jeffries C.D."/>
            <person name="Brettin T."/>
            <person name="Detter J.C."/>
            <person name="Han C."/>
            <person name="Rohde M."/>
            <person name="Goker M."/>
            <person name="Bristow J."/>
            <person name="Eisen J.A."/>
            <person name="Markowitz V."/>
            <person name="Hugenholtz P."/>
            <person name="Kyrpides N.C."/>
            <person name="Klenk H.P."/>
        </authorList>
    </citation>
    <scope>NUCLEOTIDE SEQUENCE [LARGE SCALE GENOMIC DNA]</scope>
    <source>
        <strain evidence="3">ATCC BAA-972 / CDC 1076 / CIP 108378 / DSM 44985 / JCM 13578</strain>
    </source>
</reference>